<dbReference type="InterPro" id="IPR051083">
    <property type="entry name" value="GrpII_Intron_Splice-Mob/Def"/>
</dbReference>
<dbReference type="PROSITE" id="PS50878">
    <property type="entry name" value="RT_POL"/>
    <property type="match status" value="1"/>
</dbReference>
<keyword evidence="2" id="KW-0808">Transferase</keyword>
<dbReference type="Gene3D" id="1.10.30.50">
    <property type="match status" value="1"/>
</dbReference>
<dbReference type="InterPro" id="IPR030931">
    <property type="entry name" value="Group_II_RT_mat"/>
</dbReference>
<proteinExistence type="predicted"/>
<dbReference type="PANTHER" id="PTHR34047:SF8">
    <property type="entry name" value="PROTEIN YKFC"/>
    <property type="match status" value="1"/>
</dbReference>
<dbReference type="EC" id="2.7.7.49" evidence="2"/>
<dbReference type="EMBL" id="JARPXL010000055">
    <property type="protein sequence ID" value="MDT2546860.1"/>
    <property type="molecule type" value="Genomic_DNA"/>
</dbReference>
<evidence type="ECO:0000313" key="3">
    <source>
        <dbReference type="EMBL" id="MDT2546860.1"/>
    </source>
</evidence>
<dbReference type="NCBIfam" id="TIGR04416">
    <property type="entry name" value="group_II_RT_mat"/>
    <property type="match status" value="1"/>
</dbReference>
<sequence length="642" mass="75000">MRQQITKNSSLRYAEYYDTTDSMDALYKMSSENRKFNNLMQYILSDNNILLAFRNIKRNTGSSTPSVDGKTISDIEILSTSTFLKIIKKKFQRYNPKQVKRVNIPKANGKIRPLGIPSIWDRLIQQCILQVLEPICEAKFYKHNYGFRPNRSTEHAIAVCHQRITLGQLQYVVDVDIKGFFDEVNHTKLMRQLWTLGIQDKQLLVIIRKILKAPIRFPDDKIAKPTKGTPQGGILSPLLANVCLNEFDWWIAKQWEQRTCKEIQPQFDKRGHPDKGHDYRKLRTSTTLKEMYLVRYADDFKIFCRTRKDAQKIFIAVKLWLNERLKLPISEEKSQITNLKKQKSEFLGFELTMKPKRNTYVMRSHISKKALKNIKAQLKEQIKVIQKSPNSDKAIRNIAIYNSKVVGIHNYYRIATMVNIDLNNIHYEILLTMVNRLSTFGLSKKGNYTGTDRNILPYLKTPMMRYLKDRPIIPIGFVQHRNPMNKKLSINKYTPEGRSEIHSNLKKIPEWKLKWLRETISRNERATVEFDDNRLSKFVAQNGKCGITKQELSMTEVHCHHKIPWYVSKNDSYENLIILSKDVHELIHLKDMDIILAKLSNLNLTESQLEKVNKFREMAFQNPISVSLLGSCTSEAIQICLF</sequence>
<accession>A0AAW8TDY7</accession>
<dbReference type="SUPFAM" id="SSF56672">
    <property type="entry name" value="DNA/RNA polymerases"/>
    <property type="match status" value="1"/>
</dbReference>
<dbReference type="Pfam" id="PF00078">
    <property type="entry name" value="RVT_1"/>
    <property type="match status" value="1"/>
</dbReference>
<reference evidence="2" key="1">
    <citation type="submission" date="2023-03" db="EMBL/GenBank/DDBJ databases">
        <authorList>
            <person name="Shen W."/>
            <person name="Cai J."/>
        </authorList>
    </citation>
    <scope>NUCLEOTIDE SEQUENCE</scope>
    <source>
        <strain evidence="2">Y15</strain>
    </source>
</reference>
<dbReference type="InterPro" id="IPR043502">
    <property type="entry name" value="DNA/RNA_pol_sf"/>
</dbReference>
<comment type="caution">
    <text evidence="2">The sequence shown here is derived from an EMBL/GenBank/DDBJ whole genome shotgun (WGS) entry which is preliminary data.</text>
</comment>
<dbReference type="InterPro" id="IPR000477">
    <property type="entry name" value="RT_dom"/>
</dbReference>
<name>A0AAW8TDY7_9ENTE</name>
<dbReference type="Proteomes" id="UP001254770">
    <property type="component" value="Unassembled WGS sequence"/>
</dbReference>
<keyword evidence="2" id="KW-0548">Nucleotidyltransferase</keyword>
<evidence type="ECO:0000313" key="4">
    <source>
        <dbReference type="Proteomes" id="UP001254770"/>
    </source>
</evidence>
<dbReference type="CDD" id="cd01651">
    <property type="entry name" value="RT_G2_intron"/>
    <property type="match status" value="1"/>
</dbReference>
<dbReference type="PANTHER" id="PTHR34047">
    <property type="entry name" value="NUCLEAR INTRON MATURASE 1, MITOCHONDRIAL-RELATED"/>
    <property type="match status" value="1"/>
</dbReference>
<evidence type="ECO:0000259" key="1">
    <source>
        <dbReference type="PROSITE" id="PS50878"/>
    </source>
</evidence>
<keyword evidence="2" id="KW-0695">RNA-directed DNA polymerase</keyword>
<evidence type="ECO:0000313" key="2">
    <source>
        <dbReference type="EMBL" id="MDT2546859.1"/>
    </source>
</evidence>
<protein>
    <submittedName>
        <fullName evidence="2">Group II intron reverse transcriptase/maturase</fullName>
        <ecNumber evidence="2">2.7.7.49</ecNumber>
    </submittedName>
</protein>
<dbReference type="RefSeq" id="WP_048967875.1">
    <property type="nucleotide sequence ID" value="NZ_JARPXG010000064.1"/>
</dbReference>
<feature type="domain" description="Reverse transcriptase" evidence="1">
    <location>
        <begin position="85"/>
        <end position="351"/>
    </location>
</feature>
<dbReference type="CDD" id="cd00085">
    <property type="entry name" value="HNHc"/>
    <property type="match status" value="1"/>
</dbReference>
<dbReference type="InterPro" id="IPR003615">
    <property type="entry name" value="HNH_nuc"/>
</dbReference>
<organism evidence="2 4">
    <name type="scientific">Enterococcus raffinosus</name>
    <dbReference type="NCBI Taxonomy" id="71452"/>
    <lineage>
        <taxon>Bacteria</taxon>
        <taxon>Bacillati</taxon>
        <taxon>Bacillota</taxon>
        <taxon>Bacilli</taxon>
        <taxon>Lactobacillales</taxon>
        <taxon>Enterococcaceae</taxon>
        <taxon>Enterococcus</taxon>
    </lineage>
</organism>
<dbReference type="AlphaFoldDB" id="A0AAW8TDY7"/>
<gene>
    <name evidence="2" type="primary">ltrA</name>
    <name evidence="2" type="ORF">P7D69_21245</name>
    <name evidence="3" type="ORF">P7D69_21250</name>
</gene>
<dbReference type="EMBL" id="JARPXL010000055">
    <property type="protein sequence ID" value="MDT2546859.1"/>
    <property type="molecule type" value="Genomic_DNA"/>
</dbReference>
<dbReference type="GO" id="GO:0003964">
    <property type="term" value="F:RNA-directed DNA polymerase activity"/>
    <property type="evidence" value="ECO:0007669"/>
    <property type="project" value="UniProtKB-KW"/>
</dbReference>